<dbReference type="SUPFAM" id="SSF56300">
    <property type="entry name" value="Metallo-dependent phosphatases"/>
    <property type="match status" value="1"/>
</dbReference>
<dbReference type="SMART" id="SM00741">
    <property type="entry name" value="SapB"/>
    <property type="match status" value="1"/>
</dbReference>
<keyword evidence="7 11" id="KW-0862">Zinc</keyword>
<accession>A0AAU9IRU1</accession>
<keyword evidence="15" id="KW-1185">Reference proteome</keyword>
<dbReference type="EMBL" id="CAJZBQ010000003">
    <property type="protein sequence ID" value="CAG9311018.1"/>
    <property type="molecule type" value="Genomic_DNA"/>
</dbReference>
<dbReference type="SUPFAM" id="SSF47862">
    <property type="entry name" value="Saposin"/>
    <property type="match status" value="1"/>
</dbReference>
<organism evidence="14 15">
    <name type="scientific">Blepharisma stoltei</name>
    <dbReference type="NCBI Taxonomy" id="1481888"/>
    <lineage>
        <taxon>Eukaryota</taxon>
        <taxon>Sar</taxon>
        <taxon>Alveolata</taxon>
        <taxon>Ciliophora</taxon>
        <taxon>Postciliodesmatophora</taxon>
        <taxon>Heterotrichea</taxon>
        <taxon>Heterotrichida</taxon>
        <taxon>Blepharismidae</taxon>
        <taxon>Blepharisma</taxon>
    </lineage>
</organism>
<dbReference type="InterPro" id="IPR008139">
    <property type="entry name" value="SaposinB_dom"/>
</dbReference>
<keyword evidence="3" id="KW-0964">Secreted</keyword>
<evidence type="ECO:0000256" key="6">
    <source>
        <dbReference type="ARBA" id="ARBA00022801"/>
    </source>
</evidence>
<dbReference type="PANTHER" id="PTHR10340:SF57">
    <property type="entry name" value="METALLOPHOS DOMAIN-CONTAINING PROTEIN"/>
    <property type="match status" value="1"/>
</dbReference>
<proteinExistence type="inferred from homology"/>
<keyword evidence="6 10" id="KW-0378">Hydrolase</keyword>
<feature type="disulfide bond" evidence="12">
    <location>
        <begin position="146"/>
        <end position="151"/>
    </location>
</feature>
<dbReference type="GO" id="GO:0016798">
    <property type="term" value="F:hydrolase activity, acting on glycosyl bonds"/>
    <property type="evidence" value="ECO:0007669"/>
    <property type="project" value="UniProtKB-KW"/>
</dbReference>
<comment type="subcellular location">
    <subcellularLocation>
        <location evidence="1">Secreted</location>
    </subcellularLocation>
</comment>
<dbReference type="Gene3D" id="1.10.225.10">
    <property type="entry name" value="Saposin-like"/>
    <property type="match status" value="1"/>
</dbReference>
<keyword evidence="9" id="KW-0325">Glycoprotein</keyword>
<keyword evidence="10" id="KW-0326">Glycosidase</keyword>
<evidence type="ECO:0000256" key="7">
    <source>
        <dbReference type="ARBA" id="ARBA00022833"/>
    </source>
</evidence>
<evidence type="ECO:0000256" key="1">
    <source>
        <dbReference type="ARBA" id="ARBA00004613"/>
    </source>
</evidence>
<feature type="domain" description="Saposin B-type" evidence="13">
    <location>
        <begin position="14"/>
        <end position="94"/>
    </location>
</feature>
<evidence type="ECO:0000259" key="13">
    <source>
        <dbReference type="PROSITE" id="PS50015"/>
    </source>
</evidence>
<feature type="disulfide bond" evidence="12">
    <location>
        <begin position="49"/>
        <end position="58"/>
    </location>
</feature>
<comment type="caution">
    <text evidence="14">The sequence shown here is derived from an EMBL/GenBank/DDBJ whole genome shotgun (WGS) entry which is preliminary data.</text>
</comment>
<feature type="disulfide bond" evidence="12">
    <location>
        <begin position="302"/>
        <end position="350"/>
    </location>
</feature>
<reference evidence="14" key="1">
    <citation type="submission" date="2021-09" db="EMBL/GenBank/DDBJ databases">
        <authorList>
            <consortium name="AG Swart"/>
            <person name="Singh M."/>
            <person name="Singh A."/>
            <person name="Seah K."/>
            <person name="Emmerich C."/>
        </authorList>
    </citation>
    <scope>NUCLEOTIDE SEQUENCE</scope>
    <source>
        <strain evidence="14">ATCC30299</strain>
    </source>
</reference>
<dbReference type="Proteomes" id="UP001162131">
    <property type="component" value="Unassembled WGS sequence"/>
</dbReference>
<name>A0AAU9IRU1_9CILI</name>
<evidence type="ECO:0000256" key="12">
    <source>
        <dbReference type="PIRSR" id="PIRSR000948-2"/>
    </source>
</evidence>
<dbReference type="PROSITE" id="PS50015">
    <property type="entry name" value="SAP_B"/>
    <property type="match status" value="1"/>
</dbReference>
<evidence type="ECO:0000256" key="5">
    <source>
        <dbReference type="ARBA" id="ARBA00022729"/>
    </source>
</evidence>
<evidence type="ECO:0000256" key="3">
    <source>
        <dbReference type="ARBA" id="ARBA00022525"/>
    </source>
</evidence>
<evidence type="ECO:0000313" key="14">
    <source>
        <dbReference type="EMBL" id="CAG9311018.1"/>
    </source>
</evidence>
<dbReference type="PANTHER" id="PTHR10340">
    <property type="entry name" value="SPHINGOMYELIN PHOSPHODIESTERASE"/>
    <property type="match status" value="1"/>
</dbReference>
<dbReference type="PIRSF" id="PIRSF000948">
    <property type="entry name" value="Sphingomy_PDE"/>
    <property type="match status" value="1"/>
</dbReference>
<evidence type="ECO:0000313" key="15">
    <source>
        <dbReference type="Proteomes" id="UP001162131"/>
    </source>
</evidence>
<dbReference type="GO" id="GO:0046872">
    <property type="term" value="F:metal ion binding"/>
    <property type="evidence" value="ECO:0007669"/>
    <property type="project" value="UniProtKB-KW"/>
</dbReference>
<dbReference type="GO" id="GO:0016020">
    <property type="term" value="C:membrane"/>
    <property type="evidence" value="ECO:0007669"/>
    <property type="project" value="GOC"/>
</dbReference>
<comment type="cofactor">
    <cofactor evidence="11">
        <name>Zn(2+)</name>
        <dbReference type="ChEBI" id="CHEBI:29105"/>
    </cofactor>
    <text evidence="11">Binds 2 Zn(2+) ions per subunit.</text>
</comment>
<dbReference type="InterPro" id="IPR011001">
    <property type="entry name" value="Saposin-like"/>
</dbReference>
<dbReference type="AlphaFoldDB" id="A0AAU9IRU1"/>
<dbReference type="GO" id="GO:0004767">
    <property type="term" value="F:sphingomyelin phosphodiesterase activity"/>
    <property type="evidence" value="ECO:0007669"/>
    <property type="project" value="UniProtKB-UniRule"/>
</dbReference>
<sequence length="543" mass="60994">MISFLILLVSSVQGQLDCQTCMVAAQTLQYLLSNSQVQSSFKSYVAEFCSYSSTPTDCNSIGAVGIQEVTDVLQRRIVNPTYLCSGLGICSSASYVPEDFDIWAQKILFNTPAHQIPVRTTSYLYFAQISDVRLDLNYFSGKSNTCSSGPCCREGTPTSTSQIAGTYGDYNCDLPLSTFRMALDSILASKPSFIIWNGNSVTHDLTLSITDRLNTIKTATQEILNKFDSFLYPVFPIFGPLDCYPEHQYDFSDEATLLKGLTSLWSIWLGKQAAAQFSTNGTYSVQYKNTNLRIIGLNTMSCDINNFYLFANVTDPSGYIYWLNNELESAEVNGYKVYIIGNIAPGSSSCVNSWSKHYSVLMERYQNTVMGQFFGNQNKDQFRINTGYFSGKPTGIQFTAPSLSPYKNTNPSYRIYQSDNLSKVVLNYVQYRLDLSEIAPSFSEAYDFLSYYRTDDMLPATIFELATEMKGQELLMMKYAANRYTDGPDSLVGCNDQCINDLYCEITNDRQEKVEECQGVGQSFKEFALNTLYGEWTYLVKSS</sequence>
<evidence type="ECO:0000256" key="9">
    <source>
        <dbReference type="ARBA" id="ARBA00023180"/>
    </source>
</evidence>
<feature type="disulfide bond" evidence="12">
    <location>
        <begin position="21"/>
        <end position="84"/>
    </location>
</feature>
<feature type="disulfide bond" evidence="12">
    <location>
        <begin position="152"/>
        <end position="172"/>
    </location>
</feature>
<keyword evidence="4 11" id="KW-0479">Metal-binding</keyword>
<dbReference type="GO" id="GO:0005576">
    <property type="term" value="C:extracellular region"/>
    <property type="evidence" value="ECO:0007669"/>
    <property type="project" value="UniProtKB-SubCell"/>
</dbReference>
<protein>
    <recommendedName>
        <fullName evidence="10">Sphingomyelin phosphodiesterase</fullName>
    </recommendedName>
</protein>
<dbReference type="InterPro" id="IPR011160">
    <property type="entry name" value="Sphingomy_PDE"/>
</dbReference>
<dbReference type="CDD" id="cd00842">
    <property type="entry name" value="MPP_ASMase"/>
    <property type="match status" value="1"/>
</dbReference>
<evidence type="ECO:0000256" key="2">
    <source>
        <dbReference type="ARBA" id="ARBA00008234"/>
    </source>
</evidence>
<keyword evidence="8 12" id="KW-1015">Disulfide bond</keyword>
<evidence type="ECO:0000256" key="4">
    <source>
        <dbReference type="ARBA" id="ARBA00022723"/>
    </source>
</evidence>
<dbReference type="InterPro" id="IPR041805">
    <property type="entry name" value="ASMase/PPN1_MPP"/>
</dbReference>
<evidence type="ECO:0000256" key="8">
    <source>
        <dbReference type="ARBA" id="ARBA00023157"/>
    </source>
</evidence>
<evidence type="ECO:0000256" key="10">
    <source>
        <dbReference type="PIRNR" id="PIRNR000948"/>
    </source>
</evidence>
<comment type="function">
    <text evidence="10">Converts sphingomyelin to ceramide.</text>
</comment>
<feature type="binding site" evidence="11">
    <location>
        <position position="131"/>
    </location>
    <ligand>
        <name>Zn(2+)</name>
        <dbReference type="ChEBI" id="CHEBI:29105"/>
        <label>1</label>
    </ligand>
</feature>
<evidence type="ECO:0000256" key="11">
    <source>
        <dbReference type="PIRSR" id="PIRSR000948-1"/>
    </source>
</evidence>
<dbReference type="GO" id="GO:0006685">
    <property type="term" value="P:sphingomyelin catabolic process"/>
    <property type="evidence" value="ECO:0007669"/>
    <property type="project" value="UniProtKB-UniRule"/>
</dbReference>
<gene>
    <name evidence="14" type="ORF">BSTOLATCC_MIC2724</name>
</gene>
<feature type="disulfide bond" evidence="12">
    <location>
        <begin position="494"/>
        <end position="498"/>
    </location>
</feature>
<keyword evidence="5" id="KW-0732">Signal</keyword>
<dbReference type="InterPro" id="IPR029052">
    <property type="entry name" value="Metallo-depent_PP-like"/>
</dbReference>
<comment type="similarity">
    <text evidence="2 10">Belongs to the acid sphingomyelinase family.</text>
</comment>